<feature type="region of interest" description="Disordered" evidence="1">
    <location>
        <begin position="482"/>
        <end position="508"/>
    </location>
</feature>
<feature type="region of interest" description="Disordered" evidence="1">
    <location>
        <begin position="362"/>
        <end position="433"/>
    </location>
</feature>
<reference evidence="2 4" key="1">
    <citation type="submission" date="2015-01" db="EMBL/GenBank/DDBJ databases">
        <title>The Genome Sequence of Exophiala mesophila CBS40295.</title>
        <authorList>
            <consortium name="The Broad Institute Genomics Platform"/>
            <person name="Cuomo C."/>
            <person name="de Hoog S."/>
            <person name="Gorbushina A."/>
            <person name="Stielow B."/>
            <person name="Teixiera M."/>
            <person name="Abouelleil A."/>
            <person name="Chapman S.B."/>
            <person name="Priest M."/>
            <person name="Young S.K."/>
            <person name="Wortman J."/>
            <person name="Nusbaum C."/>
            <person name="Birren B."/>
        </authorList>
    </citation>
    <scope>NUCLEOTIDE SEQUENCE [LARGE SCALE GENOMIC DNA]</scope>
    <source>
        <strain evidence="2 4">CBS 40295</strain>
    </source>
</reference>
<evidence type="ECO:0000313" key="4">
    <source>
        <dbReference type="Proteomes" id="UP000054302"/>
    </source>
</evidence>
<gene>
    <name evidence="3" type="ORF">B0A52_05621</name>
    <name evidence="2" type="ORF">PV10_03851</name>
</gene>
<dbReference type="EMBL" id="KN847522">
    <property type="protein sequence ID" value="KIV92565.1"/>
    <property type="molecule type" value="Genomic_DNA"/>
</dbReference>
<dbReference type="STRING" id="212818.A0A0D1WTN6"/>
<dbReference type="OrthoDB" id="10282731at2759"/>
<organism evidence="2 4">
    <name type="scientific">Exophiala mesophila</name>
    <name type="common">Black yeast-like fungus</name>
    <dbReference type="NCBI Taxonomy" id="212818"/>
    <lineage>
        <taxon>Eukaryota</taxon>
        <taxon>Fungi</taxon>
        <taxon>Dikarya</taxon>
        <taxon>Ascomycota</taxon>
        <taxon>Pezizomycotina</taxon>
        <taxon>Eurotiomycetes</taxon>
        <taxon>Chaetothyriomycetidae</taxon>
        <taxon>Chaetothyriales</taxon>
        <taxon>Herpotrichiellaceae</taxon>
        <taxon>Exophiala</taxon>
    </lineage>
</organism>
<feature type="compositionally biased region" description="Acidic residues" evidence="1">
    <location>
        <begin position="370"/>
        <end position="393"/>
    </location>
</feature>
<proteinExistence type="predicted"/>
<evidence type="ECO:0000313" key="2">
    <source>
        <dbReference type="EMBL" id="KIV92565.1"/>
    </source>
</evidence>
<dbReference type="EMBL" id="NAJM01000024">
    <property type="protein sequence ID" value="RVX70288.1"/>
    <property type="molecule type" value="Genomic_DNA"/>
</dbReference>
<evidence type="ECO:0000256" key="1">
    <source>
        <dbReference type="SAM" id="MobiDB-lite"/>
    </source>
</evidence>
<feature type="compositionally biased region" description="Gly residues" evidence="1">
    <location>
        <begin position="767"/>
        <end position="776"/>
    </location>
</feature>
<feature type="compositionally biased region" description="Low complexity" evidence="1">
    <location>
        <begin position="394"/>
        <end position="414"/>
    </location>
</feature>
<accession>A0A0D1WTN6</accession>
<feature type="region of interest" description="Disordered" evidence="1">
    <location>
        <begin position="739"/>
        <end position="776"/>
    </location>
</feature>
<evidence type="ECO:0000313" key="3">
    <source>
        <dbReference type="EMBL" id="RVX70288.1"/>
    </source>
</evidence>
<feature type="region of interest" description="Disordered" evidence="1">
    <location>
        <begin position="670"/>
        <end position="694"/>
    </location>
</feature>
<keyword evidence="4" id="KW-1185">Reference proteome</keyword>
<dbReference type="RefSeq" id="XP_016224139.1">
    <property type="nucleotide sequence ID" value="XM_016368351.1"/>
</dbReference>
<reference evidence="3 5" key="2">
    <citation type="submission" date="2017-03" db="EMBL/GenBank/DDBJ databases">
        <title>Genomes of endolithic fungi from Antarctica.</title>
        <authorList>
            <person name="Coleine C."/>
            <person name="Masonjones S."/>
            <person name="Stajich J.E."/>
        </authorList>
    </citation>
    <scope>NUCLEOTIDE SEQUENCE [LARGE SCALE GENOMIC DNA]</scope>
    <source>
        <strain evidence="3 5">CCFEE 6314</strain>
    </source>
</reference>
<feature type="compositionally biased region" description="Basic and acidic residues" evidence="1">
    <location>
        <begin position="743"/>
        <end position="762"/>
    </location>
</feature>
<evidence type="ECO:0000313" key="5">
    <source>
        <dbReference type="Proteomes" id="UP000288859"/>
    </source>
</evidence>
<dbReference type="Proteomes" id="UP000288859">
    <property type="component" value="Unassembled WGS sequence"/>
</dbReference>
<dbReference type="AlphaFoldDB" id="A0A0D1WTN6"/>
<dbReference type="Proteomes" id="UP000054302">
    <property type="component" value="Unassembled WGS sequence"/>
</dbReference>
<name>A0A0D1WTN6_EXOME</name>
<dbReference type="HOGENOM" id="CLU_368023_0_0_1"/>
<dbReference type="GeneID" id="27321696"/>
<protein>
    <submittedName>
        <fullName evidence="2">Uncharacterized protein</fullName>
    </submittedName>
</protein>
<dbReference type="VEuPathDB" id="FungiDB:PV10_03851"/>
<sequence length="776" mass="84867">MNEVIAQYRGTSNFSVISQSALESAKKPALHHDQLHHVALPVAPRKGHAALVVIAIQPLTNSEWPGCVFFGVAIKAVHCCCRDVLNAVCEQAGMIIGRVYTQITVDILKTVKAAQVIQLPVACPVPLQFLDGTSLGKDSIAKGYAETLSKKIKSGIEKIKKSLKKGSSIIDLLTGKTSKPVCRRQVDTEAAYDVIVGSFLEDAQRYQEDITVSNFRVWCANFSAGALDSIADFLPRRSVAHSITQVSTRAGATIRKHRQRRRDLARVANTIVYRLPSHPRLIYAALGVKNYYFVYRDGLSDAQLDSIVSWVLVDLKEEDLTILDKYPDIYGPVQAIGERTGLSNSEISKALFENTSQILSQVDGKGQADLENESENGDEESDFEDETEEEVTENGEICSSFTPRTSFSSSRTSPHNSNCFSDTDDPTFPQPAISNMIRQGDVIIPDPVLGRVDELLAAAALRGMVDESTSMSMTVSDVFQNCSTRQPPVDEDRRHAPGKASQQDQFTVGSGEFPGLSHAMNSGDTRAFGSPWVSGTASLDQSDEDHTVIIDSSTSIAGQRHIITPSTNILSVPMTMTSTSISNNNRENSDSGPVLTKRRRVDADTADGDPGLMVPYIRPFNDITVGNPISNELGASNNILHTATYTSFGNFGPVSEHSLSAQLSVHGEQLCDHSTESSASGPEDSLLGGRNESTPNWQSMFEHVESLCFEGEPWNPPTADWIRMFEQVEKVNFEEGFIENDSELDKVTSEQNPRDREQREYHQLVTQGGGPCDSSL</sequence>